<reference evidence="1" key="2">
    <citation type="journal article" date="2022" name="New Phytol.">
        <title>Evolutionary transition to the ectomycorrhizal habit in the genomes of a hyperdiverse lineage of mushroom-forming fungi.</title>
        <authorList>
            <person name="Looney B."/>
            <person name="Miyauchi S."/>
            <person name="Morin E."/>
            <person name="Drula E."/>
            <person name="Courty P.E."/>
            <person name="Kohler A."/>
            <person name="Kuo A."/>
            <person name="LaButti K."/>
            <person name="Pangilinan J."/>
            <person name="Lipzen A."/>
            <person name="Riley R."/>
            <person name="Andreopoulos W."/>
            <person name="He G."/>
            <person name="Johnson J."/>
            <person name="Nolan M."/>
            <person name="Tritt A."/>
            <person name="Barry K.W."/>
            <person name="Grigoriev I.V."/>
            <person name="Nagy L.G."/>
            <person name="Hibbett D."/>
            <person name="Henrissat B."/>
            <person name="Matheny P.B."/>
            <person name="Labbe J."/>
            <person name="Martin F.M."/>
        </authorList>
    </citation>
    <scope>NUCLEOTIDE SEQUENCE</scope>
    <source>
        <strain evidence="1">HHB10654</strain>
    </source>
</reference>
<comment type="caution">
    <text evidence="1">The sequence shown here is derived from an EMBL/GenBank/DDBJ whole genome shotgun (WGS) entry which is preliminary data.</text>
</comment>
<sequence>MARTRDAKKEIVTAAGHGKASTTKVSGSRKPGWIDPRVDCMTPEQVAVLAAFFQKNPLPDKAAKQQLAARIGRTYEKVQNWFSNQRQKVKRLEGESKAQSEVPSDATSTPVVESPRESETSLSPSPQVTEIGAESPSSSRSPGGNYRFDCEGCSTDFSTSVPRSSESDKWWARPSTDIDALEEPFDPKPVSTAQAVDTSLLEEVRVVAIAILDLQRGRSPVALQKWMDVNPQWKLK</sequence>
<name>A0ACB8SYY8_9AGAM</name>
<evidence type="ECO:0000313" key="2">
    <source>
        <dbReference type="Proteomes" id="UP000814140"/>
    </source>
</evidence>
<organism evidence="1 2">
    <name type="scientific">Artomyces pyxidatus</name>
    <dbReference type="NCBI Taxonomy" id="48021"/>
    <lineage>
        <taxon>Eukaryota</taxon>
        <taxon>Fungi</taxon>
        <taxon>Dikarya</taxon>
        <taxon>Basidiomycota</taxon>
        <taxon>Agaricomycotina</taxon>
        <taxon>Agaricomycetes</taxon>
        <taxon>Russulales</taxon>
        <taxon>Auriscalpiaceae</taxon>
        <taxon>Artomyces</taxon>
    </lineage>
</organism>
<protein>
    <submittedName>
        <fullName evidence="1">Uncharacterized protein</fullName>
    </submittedName>
</protein>
<accession>A0ACB8SYY8</accession>
<gene>
    <name evidence="1" type="ORF">BV25DRAFT_1916684</name>
</gene>
<keyword evidence="2" id="KW-1185">Reference proteome</keyword>
<proteinExistence type="predicted"/>
<dbReference type="Proteomes" id="UP000814140">
    <property type="component" value="Unassembled WGS sequence"/>
</dbReference>
<reference evidence="1" key="1">
    <citation type="submission" date="2021-03" db="EMBL/GenBank/DDBJ databases">
        <authorList>
            <consortium name="DOE Joint Genome Institute"/>
            <person name="Ahrendt S."/>
            <person name="Looney B.P."/>
            <person name="Miyauchi S."/>
            <person name="Morin E."/>
            <person name="Drula E."/>
            <person name="Courty P.E."/>
            <person name="Chicoki N."/>
            <person name="Fauchery L."/>
            <person name="Kohler A."/>
            <person name="Kuo A."/>
            <person name="Labutti K."/>
            <person name="Pangilinan J."/>
            <person name="Lipzen A."/>
            <person name="Riley R."/>
            <person name="Andreopoulos W."/>
            <person name="He G."/>
            <person name="Johnson J."/>
            <person name="Barry K.W."/>
            <person name="Grigoriev I.V."/>
            <person name="Nagy L."/>
            <person name="Hibbett D."/>
            <person name="Henrissat B."/>
            <person name="Matheny P.B."/>
            <person name="Labbe J."/>
            <person name="Martin F."/>
        </authorList>
    </citation>
    <scope>NUCLEOTIDE SEQUENCE</scope>
    <source>
        <strain evidence="1">HHB10654</strain>
    </source>
</reference>
<dbReference type="EMBL" id="MU277211">
    <property type="protein sequence ID" value="KAI0061670.1"/>
    <property type="molecule type" value="Genomic_DNA"/>
</dbReference>
<evidence type="ECO:0000313" key="1">
    <source>
        <dbReference type="EMBL" id="KAI0061670.1"/>
    </source>
</evidence>